<keyword evidence="2" id="KW-1185">Reference proteome</keyword>
<dbReference type="AlphaFoldDB" id="A0A4Y2LV64"/>
<dbReference type="EMBL" id="BGPR01006402">
    <property type="protein sequence ID" value="GBN18675.1"/>
    <property type="molecule type" value="Genomic_DNA"/>
</dbReference>
<proteinExistence type="predicted"/>
<evidence type="ECO:0000313" key="2">
    <source>
        <dbReference type="Proteomes" id="UP000499080"/>
    </source>
</evidence>
<comment type="caution">
    <text evidence="1">The sequence shown here is derived from an EMBL/GenBank/DDBJ whole genome shotgun (WGS) entry which is preliminary data.</text>
</comment>
<reference evidence="1 2" key="1">
    <citation type="journal article" date="2019" name="Sci. Rep.">
        <title>Orb-weaving spider Araneus ventricosus genome elucidates the spidroin gene catalogue.</title>
        <authorList>
            <person name="Kono N."/>
            <person name="Nakamura H."/>
            <person name="Ohtoshi R."/>
            <person name="Moran D.A.P."/>
            <person name="Shinohara A."/>
            <person name="Yoshida Y."/>
            <person name="Fujiwara M."/>
            <person name="Mori M."/>
            <person name="Tomita M."/>
            <person name="Arakawa K."/>
        </authorList>
    </citation>
    <scope>NUCLEOTIDE SEQUENCE [LARGE SCALE GENOMIC DNA]</scope>
</reference>
<accession>A0A4Y2LV64</accession>
<dbReference type="Proteomes" id="UP000499080">
    <property type="component" value="Unassembled WGS sequence"/>
</dbReference>
<gene>
    <name evidence="1" type="ORF">AVEN_129447_1</name>
</gene>
<protein>
    <submittedName>
        <fullName evidence="1">Uncharacterized protein</fullName>
    </submittedName>
</protein>
<evidence type="ECO:0000313" key="1">
    <source>
        <dbReference type="EMBL" id="GBN18675.1"/>
    </source>
</evidence>
<name>A0A4Y2LV64_ARAVE</name>
<sequence>MGVGRHECLSDSSNAFVDGTNAKINLPSFSESIIRPQYNVAEFRISPDIFTDTLLHSFDFSGKSKDDCEVRGGRGGQVLISRLRDWKVPDSKYDPTKMYARYVDLVHVIFGVEGQMTNRPASTVQKLEELMLTWLSSSSSSRHD</sequence>
<organism evidence="1 2">
    <name type="scientific">Araneus ventricosus</name>
    <name type="common">Orbweaver spider</name>
    <name type="synonym">Epeira ventricosa</name>
    <dbReference type="NCBI Taxonomy" id="182803"/>
    <lineage>
        <taxon>Eukaryota</taxon>
        <taxon>Metazoa</taxon>
        <taxon>Ecdysozoa</taxon>
        <taxon>Arthropoda</taxon>
        <taxon>Chelicerata</taxon>
        <taxon>Arachnida</taxon>
        <taxon>Araneae</taxon>
        <taxon>Araneomorphae</taxon>
        <taxon>Entelegynae</taxon>
        <taxon>Araneoidea</taxon>
        <taxon>Araneidae</taxon>
        <taxon>Araneus</taxon>
    </lineage>
</organism>